<keyword evidence="6" id="KW-1015">Disulfide bond</keyword>
<comment type="subcellular location">
    <subcellularLocation>
        <location evidence="1">Membrane</location>
        <topology evidence="1">Multi-pass membrane protein</topology>
    </subcellularLocation>
</comment>
<evidence type="ECO:0000256" key="6">
    <source>
        <dbReference type="ARBA" id="ARBA00023157"/>
    </source>
</evidence>
<feature type="domain" description="SEA" evidence="10">
    <location>
        <begin position="1689"/>
        <end position="1805"/>
    </location>
</feature>
<dbReference type="Pfam" id="PF00002">
    <property type="entry name" value="7tm_2"/>
    <property type="match status" value="1"/>
</dbReference>
<evidence type="ECO:0000256" key="8">
    <source>
        <dbReference type="SAM" id="MobiDB-lite"/>
    </source>
</evidence>
<dbReference type="CDD" id="cd00096">
    <property type="entry name" value="Ig"/>
    <property type="match status" value="1"/>
</dbReference>
<dbReference type="PANTHER" id="PTHR45813">
    <property type="entry name" value="IG-LIKE DOMAIN-CONTAINING PROTEIN"/>
    <property type="match status" value="1"/>
</dbReference>
<evidence type="ECO:0000256" key="4">
    <source>
        <dbReference type="ARBA" id="ARBA00022989"/>
    </source>
</evidence>
<dbReference type="SUPFAM" id="SSF48726">
    <property type="entry name" value="Immunoglobulin"/>
    <property type="match status" value="1"/>
</dbReference>
<dbReference type="SUPFAM" id="SSF82671">
    <property type="entry name" value="SEA domain"/>
    <property type="match status" value="1"/>
</dbReference>
<dbReference type="PROSITE" id="PS50024">
    <property type="entry name" value="SEA"/>
    <property type="match status" value="1"/>
</dbReference>
<dbReference type="Gene3D" id="3.30.70.960">
    <property type="entry name" value="SEA domain"/>
    <property type="match status" value="1"/>
</dbReference>
<keyword evidence="15" id="KW-1185">Reference proteome</keyword>
<dbReference type="Gene3D" id="2.60.220.50">
    <property type="match status" value="1"/>
</dbReference>
<dbReference type="PANTHER" id="PTHR45813:SF4">
    <property type="entry name" value="ADHESION G PROTEIN-COUPLED RECEPTOR F5"/>
    <property type="match status" value="1"/>
</dbReference>
<dbReference type="Gene3D" id="1.20.1070.10">
    <property type="entry name" value="Rhodopsin 7-helix transmembrane proteins"/>
    <property type="match status" value="1"/>
</dbReference>
<dbReference type="InterPro" id="IPR036364">
    <property type="entry name" value="SEA_dom_sf"/>
</dbReference>
<evidence type="ECO:0000259" key="12">
    <source>
        <dbReference type="PROSITE" id="PS50261"/>
    </source>
</evidence>
<feature type="compositionally biased region" description="Low complexity" evidence="8">
    <location>
        <begin position="1665"/>
        <end position="1678"/>
    </location>
</feature>
<feature type="compositionally biased region" description="Polar residues" evidence="8">
    <location>
        <begin position="2651"/>
        <end position="2660"/>
    </location>
</feature>
<dbReference type="EMBL" id="CM012460">
    <property type="protein sequence ID" value="RVE55895.1"/>
    <property type="molecule type" value="Genomic_DNA"/>
</dbReference>
<dbReference type="InterPro" id="IPR000203">
    <property type="entry name" value="GPS"/>
</dbReference>
<sequence length="2670" mass="288942">MRGILGNISYPHSISGNTWINQANISTVCSPLSDGYQCRCEDQYQWSCDQCQMYGACDQISEDSCGCIKAIPSDGNFCQSVDQHNFTVCPLSTATSTLSTFSPSLITEIVTTSPDLTTTSTERPPTYTYLISVELNTTVLTAVNTMRSILGNITYPLSINKQTQVNQANISTVCSPFSDGYQCRCEDQYQWSCDQCHMYGACDQISEDSCGCIKAIPSDGNFCQSVDQHNFSVCSTTTHFPPTTSNPPPAYKYVISVELNMTDLTTVNWLKSILGNVSYPISINGTTWINQANISTVCSPVSDGYQCRCEDQYQWSCDQCQMYGACDQISEDSCGCIKAIPSDGNFCQSVDQYNFTVCPLSTATSTLSTFSPSLTTEIITTSPDLTTPMTEPPPTYKYLISVELNTTVLTAVNTMRSILGNITYPFSINKQTQVNQANVSTVCSPVSDGYQCRCEDQYQWSCDQCQMYGACDQISEDSCGCIKAIPSDGNFCQSEDQYNFTLCPTTSTPSTFTTYFSSTPTEFFTTTADVTTPMTEPPPTYKYLISVELNTTVLTAVNMMRSILGNITYPFSINKQTQVNQANISTVCSPVSDGYQCRCEDQYQWSCDQCQMYGACDQISEDSCGCIKAIPSDGNFCQSVDQYNFTVCPPTPSPSPFSTYSPSVSTEMFTTTVDVTTITEPPPLYKYAVSVELNTTDVMVINMLRNILENISYPLSINIQTKINHANISTVCSPVSDGYQCRCEDQYQWSCDQCQMYGACDQISEDSCGCIKAIPSDGNFCQSVDQHNFTVCPPTPSPSPFSTYSPSVSTEMFTTTVDVTTITAEPPPLYKYAVSVELNTTDLMVINMLRNILENISYPLSINIQTKINYANISTVCSPVSDGYQCRCEDQYQWSCDQCQMYGACDQISEDSCGCIKAIPSDGNFCQSVDQYNFTVCAPTPTPSALPTYSPSVTTEIFTTVPDETTALTEISTTMAEVTSLPTDSPSVTTKVDTTIVDVTTTMTAEPPPLYKYAVSVELNTTDVMVINTLRNILENISYPLSINIQTKINYANISTVCSPVSDGYQCRCEDQYQWSCDQCQMYGACDQISEDSCGCIKAIPSDGNFCQSVDQHNFTVCPPTPPPSTVSTYFISTDSPSVSTETFTTTVDATTITDISSVPTEIFTTVPDMTTIMTDSPSVTTEIFTTTADMTTPTTESPSVTTKIFTTTADVTSTMTELPLPVYNYRVSVELNTTEMTVIDKLRSILGNITYLPSVSRLIQISWANISTVCSPVSDGYQCRCQDQYRWSCDQCQTYGACDQISEDSCGCVNAIPPGGAFCQPLNQLNLTACPVETTTPSTSTAWTSQSFTTPGAISMTSVNTTETTNSSTSPIISPTPTTGVSTLIYTTTEEPTTASSTVTLATREETTATMSTVSPTIMETTAEVSTVISTTTEQQTAPVSTVAATPTKETTAGSTVIPSTAKTETSSVTIVFPISTEATTNAVSTGSSSTSEEPTTAVSTGMTTTTEASTFTSTTETQTSPLTNLIPTTVRLTTLAPTVISTTNEETTAGSTVLLTTQGLSTADSTLIPTTDRPTTAAPTVIPTTNEETTAVSTGMTTTTEASTFTSTTETQTSPLTTLIPITVRLTTLAPTVITTTNEETTEVSTVFLTNEGPSTADSTLIPTTDRPTTAAPTVIPTTNEETTTGVSKAIDIAVSVTFDMVFKKEFEDKSSAEYKSLEKNITTELKKQYSAINGFVGVIVTGFRPGSVIADFVISTTQDSATQITQANKNLTNTLKSIAPVLKSSALYKSSSNIKYLTNPPFLTDTTMKLQCGPPDGDLLAIVGNVESAQWKVGNVNILSGTRQTFTTVSNTSILTVKNLIQKDAGLYECILKGTNSEFYQNRTVETTDIKAAPVLEMNPVLSVECKTDTKVPLDCCVQSPYTASLVQPPSNVNILGPTTSNGKYCVKYNYTITSCNSITFKCEVYQYKGYEKTTKLNFFIGAPTCKDNIFGDGQEGVTSKIVCPGGTKTAECKAGSWKVTEDNCILPIIKDLLTESTGLVQEKVVTFSSDLKKAVNDSKTEIGKSSKSVSTIVNIVNTIANVSTSVTTEVITNVLQTIDVLTDDSVKESWETLNKDRNDNAASKLLGSLEALSEALNGAADVSTPRIHLIRTNATEFKPPNSPVSLAIQDSDGFFNNDTFMTIIILNTFNNVMPARNSSYDLSLFNGTSNETSSANNANLTINAAVVLVRVNQTVPSVSFKFKALNENLTKETQCVFWNFTLFDNFGAWDDEGCKFVSRESDSIICNCSHLTSFSVLMSTDISLFVDDPSGSGSGGSSPGGEGGGQKPTLTEKGAILDIITYIGVGISLASLVICLIIEGYVWKAVTKNSTALMRHISIVNTALSLLIADICFIIAASYSQKALDNKDGDFKVLIGQCTAVTFFMHFFYLALFFWMLVSGLLLFYRTVMVFSHMSKSIMIAIGFVVGYGCPLIIAVTTVAATAPSQTYIRKNYICWLNWTESKALLSLVIPALIIVVINIIVVIVVLCKMMRRSSGNTVQPDEKNSFVVILRCLAILTPLFGLTWALGIGTMVSPNNFGIHVAFAFFNSLQGFFILVFGTLFDSKIRALLSSRMPSTNSNSTGSTSGGTTSLGGLVSRFRGRNVYQVSQPRRTGNTSSSSESYSMI</sequence>
<feature type="transmembrane region" description="Helical" evidence="9">
    <location>
        <begin position="2553"/>
        <end position="2576"/>
    </location>
</feature>
<evidence type="ECO:0000256" key="7">
    <source>
        <dbReference type="ARBA" id="ARBA00023180"/>
    </source>
</evidence>
<accession>A0A3S2LXL4</accession>
<dbReference type="PROSITE" id="PS50261">
    <property type="entry name" value="G_PROTEIN_RECEP_F2_4"/>
    <property type="match status" value="1"/>
</dbReference>
<dbReference type="PROSITE" id="PS50835">
    <property type="entry name" value="IG_LIKE"/>
    <property type="match status" value="1"/>
</dbReference>
<feature type="region of interest" description="Disordered" evidence="8">
    <location>
        <begin position="2651"/>
        <end position="2670"/>
    </location>
</feature>
<evidence type="ECO:0000259" key="13">
    <source>
        <dbReference type="PROSITE" id="PS50835"/>
    </source>
</evidence>
<dbReference type="SMART" id="SM00200">
    <property type="entry name" value="SEA"/>
    <property type="match status" value="1"/>
</dbReference>
<evidence type="ECO:0000256" key="1">
    <source>
        <dbReference type="ARBA" id="ARBA00004141"/>
    </source>
</evidence>
<dbReference type="InterPro" id="IPR051587">
    <property type="entry name" value="Adhesion_GPCR"/>
</dbReference>
<feature type="region of interest" description="Disordered" evidence="8">
    <location>
        <begin position="1591"/>
        <end position="1614"/>
    </location>
</feature>
<dbReference type="GO" id="GO:0007189">
    <property type="term" value="P:adenylate cyclase-activating G protein-coupled receptor signaling pathway"/>
    <property type="evidence" value="ECO:0007669"/>
    <property type="project" value="TreeGrafter"/>
</dbReference>
<feature type="transmembrane region" description="Helical" evidence="9">
    <location>
        <begin position="2343"/>
        <end position="2362"/>
    </location>
</feature>
<dbReference type="FunFam" id="1.20.1070.10:FF:000058">
    <property type="entry name" value="Adhesion G protein-coupled receptor F5"/>
    <property type="match status" value="1"/>
</dbReference>
<feature type="region of interest" description="Disordered" evidence="8">
    <location>
        <begin position="1439"/>
        <end position="1459"/>
    </location>
</feature>
<feature type="compositionally biased region" description="Polar residues" evidence="8">
    <location>
        <begin position="1450"/>
        <end position="1459"/>
    </location>
</feature>
<dbReference type="Pfam" id="PF01390">
    <property type="entry name" value="SEA"/>
    <property type="match status" value="1"/>
</dbReference>
<dbReference type="Proteomes" id="UP000283210">
    <property type="component" value="Chromosome 24"/>
</dbReference>
<dbReference type="GO" id="GO:0016020">
    <property type="term" value="C:membrane"/>
    <property type="evidence" value="ECO:0007669"/>
    <property type="project" value="UniProtKB-SubCell"/>
</dbReference>
<feature type="domain" description="G-protein coupled receptors family 2 profile 2" evidence="12">
    <location>
        <begin position="2341"/>
        <end position="2607"/>
    </location>
</feature>
<evidence type="ECO:0000256" key="5">
    <source>
        <dbReference type="ARBA" id="ARBA00023136"/>
    </source>
</evidence>
<feature type="transmembrane region" description="Helical" evidence="9">
    <location>
        <begin position="2383"/>
        <end position="2404"/>
    </location>
</feature>
<evidence type="ECO:0000256" key="2">
    <source>
        <dbReference type="ARBA" id="ARBA00007343"/>
    </source>
</evidence>
<dbReference type="SMART" id="SM00303">
    <property type="entry name" value="GPS"/>
    <property type="match status" value="1"/>
</dbReference>
<evidence type="ECO:0000259" key="11">
    <source>
        <dbReference type="PROSITE" id="PS50221"/>
    </source>
</evidence>
<dbReference type="GO" id="GO:0007166">
    <property type="term" value="P:cell surface receptor signaling pathway"/>
    <property type="evidence" value="ECO:0007669"/>
    <property type="project" value="InterPro"/>
</dbReference>
<comment type="similarity">
    <text evidence="2">Belongs to the G-protein coupled receptor 2 family. Adhesion G-protein coupled receptor (ADGR) subfamily.</text>
</comment>
<feature type="transmembrane region" description="Helical" evidence="9">
    <location>
        <begin position="2461"/>
        <end position="2488"/>
    </location>
</feature>
<evidence type="ECO:0008006" key="16">
    <source>
        <dbReference type="Google" id="ProtNLM"/>
    </source>
</evidence>
<evidence type="ECO:0000256" key="9">
    <source>
        <dbReference type="SAM" id="Phobius"/>
    </source>
</evidence>
<evidence type="ECO:0000256" key="3">
    <source>
        <dbReference type="ARBA" id="ARBA00022692"/>
    </source>
</evidence>
<feature type="region of interest" description="Disordered" evidence="8">
    <location>
        <begin position="1483"/>
        <end position="1521"/>
    </location>
</feature>
<dbReference type="InterPro" id="IPR036179">
    <property type="entry name" value="Ig-like_dom_sf"/>
</dbReference>
<dbReference type="OrthoDB" id="10040049at2759"/>
<dbReference type="InterPro" id="IPR017981">
    <property type="entry name" value="GPCR_2-like_7TM"/>
</dbReference>
<feature type="transmembrane region" description="Helical" evidence="9">
    <location>
        <begin position="2508"/>
        <end position="2532"/>
    </location>
</feature>
<gene>
    <name evidence="14" type="ORF">OJAV_G00230710</name>
</gene>
<protein>
    <recommendedName>
        <fullName evidence="16">Ig-like domain-containing protein</fullName>
    </recommendedName>
</protein>
<proteinExistence type="inferred from homology"/>
<keyword evidence="4 9" id="KW-1133">Transmembrane helix</keyword>
<evidence type="ECO:0000313" key="15">
    <source>
        <dbReference type="Proteomes" id="UP000283210"/>
    </source>
</evidence>
<feature type="domain" description="GAIN-B" evidence="11">
    <location>
        <begin position="2149"/>
        <end position="2308"/>
    </location>
</feature>
<feature type="compositionally biased region" description="Low complexity" evidence="8">
    <location>
        <begin position="1439"/>
        <end position="1449"/>
    </location>
</feature>
<feature type="transmembrane region" description="Helical" evidence="9">
    <location>
        <begin position="2582"/>
        <end position="2606"/>
    </location>
</feature>
<dbReference type="Pfam" id="PF01825">
    <property type="entry name" value="GPS"/>
    <property type="match status" value="1"/>
</dbReference>
<evidence type="ECO:0000259" key="10">
    <source>
        <dbReference type="PROSITE" id="PS50024"/>
    </source>
</evidence>
<keyword evidence="7" id="KW-0325">Glycoprotein</keyword>
<dbReference type="GO" id="GO:0004930">
    <property type="term" value="F:G protein-coupled receptor activity"/>
    <property type="evidence" value="ECO:0007669"/>
    <property type="project" value="InterPro"/>
</dbReference>
<feature type="transmembrane region" description="Helical" evidence="9">
    <location>
        <begin position="2424"/>
        <end position="2449"/>
    </location>
</feature>
<dbReference type="Pfam" id="PF25387">
    <property type="entry name" value="ADGRF3_N"/>
    <property type="match status" value="9"/>
</dbReference>
<dbReference type="InterPro" id="IPR000832">
    <property type="entry name" value="GPCR_2_secretin-like"/>
</dbReference>
<dbReference type="InterPro" id="IPR057244">
    <property type="entry name" value="GAIN_B"/>
</dbReference>
<organism evidence="14 15">
    <name type="scientific">Oryzias javanicus</name>
    <name type="common">Javanese ricefish</name>
    <name type="synonym">Aplocheilus javanicus</name>
    <dbReference type="NCBI Taxonomy" id="123683"/>
    <lineage>
        <taxon>Eukaryota</taxon>
        <taxon>Metazoa</taxon>
        <taxon>Chordata</taxon>
        <taxon>Craniata</taxon>
        <taxon>Vertebrata</taxon>
        <taxon>Euteleostomi</taxon>
        <taxon>Actinopterygii</taxon>
        <taxon>Neopterygii</taxon>
        <taxon>Teleostei</taxon>
        <taxon>Neoteleostei</taxon>
        <taxon>Acanthomorphata</taxon>
        <taxon>Ovalentaria</taxon>
        <taxon>Atherinomorphae</taxon>
        <taxon>Beloniformes</taxon>
        <taxon>Adrianichthyidae</taxon>
        <taxon>Oryziinae</taxon>
        <taxon>Oryzias</taxon>
    </lineage>
</organism>
<keyword evidence="5 9" id="KW-0472">Membrane</keyword>
<dbReference type="InterPro" id="IPR007110">
    <property type="entry name" value="Ig-like_dom"/>
</dbReference>
<keyword evidence="3 9" id="KW-0812">Transmembrane</keyword>
<feature type="domain" description="Ig-like" evidence="13">
    <location>
        <begin position="1783"/>
        <end position="1889"/>
    </location>
</feature>
<reference evidence="14 15" key="1">
    <citation type="submission" date="2018-11" db="EMBL/GenBank/DDBJ databases">
        <authorList>
            <person name="Lopez-Roques C."/>
            <person name="Donnadieu C."/>
            <person name="Bouchez O."/>
            <person name="Klopp C."/>
            <person name="Cabau C."/>
            <person name="Zahm M."/>
        </authorList>
    </citation>
    <scope>NUCLEOTIDE SEQUENCE [LARGE SCALE GENOMIC DNA]</scope>
    <source>
        <strain evidence="14">RS831</strain>
        <tissue evidence="14">Whole body</tissue>
    </source>
</reference>
<feature type="compositionally biased region" description="Polar residues" evidence="8">
    <location>
        <begin position="1653"/>
        <end position="1664"/>
    </location>
</feature>
<name>A0A3S2LXL4_ORYJA</name>
<feature type="compositionally biased region" description="Low complexity" evidence="8">
    <location>
        <begin position="2661"/>
        <end position="2670"/>
    </location>
</feature>
<dbReference type="InterPro" id="IPR057400">
    <property type="entry name" value="ADGRF3/5_N"/>
</dbReference>
<feature type="region of interest" description="Disordered" evidence="8">
    <location>
        <begin position="1653"/>
        <end position="1678"/>
    </location>
</feature>
<reference evidence="14 15" key="2">
    <citation type="submission" date="2019-01" db="EMBL/GenBank/DDBJ databases">
        <title>A chromosome length genome reference of the Java medaka (oryzias javanicus).</title>
        <authorList>
            <person name="Herpin A."/>
            <person name="Takehana Y."/>
            <person name="Naruse K."/>
            <person name="Ansai S."/>
            <person name="Kawaguchi M."/>
        </authorList>
    </citation>
    <scope>NUCLEOTIDE SEQUENCE [LARGE SCALE GENOMIC DNA]</scope>
    <source>
        <strain evidence="14">RS831</strain>
        <tissue evidence="14">Whole body</tissue>
    </source>
</reference>
<dbReference type="PRINTS" id="PR00249">
    <property type="entry name" value="GPCRSECRETIN"/>
</dbReference>
<evidence type="ECO:0000313" key="14">
    <source>
        <dbReference type="EMBL" id="RVE55895.1"/>
    </source>
</evidence>
<dbReference type="InterPro" id="IPR000082">
    <property type="entry name" value="SEA_dom"/>
</dbReference>
<dbReference type="InterPro" id="IPR046338">
    <property type="entry name" value="GAIN_dom_sf"/>
</dbReference>
<dbReference type="PROSITE" id="PS50221">
    <property type="entry name" value="GAIN_B"/>
    <property type="match status" value="1"/>
</dbReference>